<dbReference type="AlphaFoldDB" id="A0A6C0D663"/>
<evidence type="ECO:0000313" key="2">
    <source>
        <dbReference type="EMBL" id="QHT11997.1"/>
    </source>
</evidence>
<feature type="transmembrane region" description="Helical" evidence="1">
    <location>
        <begin position="6"/>
        <end position="26"/>
    </location>
</feature>
<reference evidence="2" key="1">
    <citation type="journal article" date="2020" name="Nature">
        <title>Giant virus diversity and host interactions through global metagenomics.</title>
        <authorList>
            <person name="Schulz F."/>
            <person name="Roux S."/>
            <person name="Paez-Espino D."/>
            <person name="Jungbluth S."/>
            <person name="Walsh D.A."/>
            <person name="Denef V.J."/>
            <person name="McMahon K.D."/>
            <person name="Konstantinidis K.T."/>
            <person name="Eloe-Fadrosh E.A."/>
            <person name="Kyrpides N.C."/>
            <person name="Woyke T."/>
        </authorList>
    </citation>
    <scope>NUCLEOTIDE SEQUENCE</scope>
    <source>
        <strain evidence="2">GVMAG-M-3300023174-124</strain>
    </source>
</reference>
<feature type="transmembrane region" description="Helical" evidence="1">
    <location>
        <begin position="38"/>
        <end position="59"/>
    </location>
</feature>
<name>A0A6C0D663_9ZZZZ</name>
<accession>A0A6C0D663</accession>
<evidence type="ECO:0000256" key="1">
    <source>
        <dbReference type="SAM" id="Phobius"/>
    </source>
</evidence>
<keyword evidence="1" id="KW-1133">Transmembrane helix</keyword>
<keyword evidence="1" id="KW-0812">Transmembrane</keyword>
<sequence length="90" mass="10196">MEQVFIIAIATVVLFSIIKIVETKYLDKNGDKKPLKLIVRDILIVFASSIAATFVFFTFQNQIRDFFNIVTETATLNTATTQIFTDEPGF</sequence>
<organism evidence="2">
    <name type="scientific">viral metagenome</name>
    <dbReference type="NCBI Taxonomy" id="1070528"/>
    <lineage>
        <taxon>unclassified sequences</taxon>
        <taxon>metagenomes</taxon>
        <taxon>organismal metagenomes</taxon>
    </lineage>
</organism>
<proteinExistence type="predicted"/>
<keyword evidence="1" id="KW-0472">Membrane</keyword>
<protein>
    <submittedName>
        <fullName evidence="2">Uncharacterized protein</fullName>
    </submittedName>
</protein>
<dbReference type="EMBL" id="MN739540">
    <property type="protein sequence ID" value="QHT11997.1"/>
    <property type="molecule type" value="Genomic_DNA"/>
</dbReference>